<dbReference type="NCBIfam" id="TIGR02867">
    <property type="entry name" value="spore_II_P"/>
    <property type="match status" value="1"/>
</dbReference>
<proteinExistence type="predicted"/>
<dbReference type="PROSITE" id="PS51257">
    <property type="entry name" value="PROKAR_LIPOPROTEIN"/>
    <property type="match status" value="1"/>
</dbReference>
<dbReference type="InterPro" id="IPR010897">
    <property type="entry name" value="Spore_II_P"/>
</dbReference>
<evidence type="ECO:0000313" key="2">
    <source>
        <dbReference type="EMBL" id="MBB6446018.1"/>
    </source>
</evidence>
<gene>
    <name evidence="2" type="ORF">HNR53_002668</name>
</gene>
<dbReference type="RefSeq" id="WP_184526622.1">
    <property type="nucleotide sequence ID" value="NZ_JACHGK010000009.1"/>
</dbReference>
<organism evidence="2 3">
    <name type="scientific">Bacillus benzoevorans</name>
    <dbReference type="NCBI Taxonomy" id="1456"/>
    <lineage>
        <taxon>Bacteria</taxon>
        <taxon>Bacillati</taxon>
        <taxon>Bacillota</taxon>
        <taxon>Bacilli</taxon>
        <taxon>Bacillales</taxon>
        <taxon>Bacillaceae</taxon>
        <taxon>Bacillus</taxon>
    </lineage>
</organism>
<keyword evidence="1" id="KW-0732">Signal</keyword>
<name>A0A7X0HSI2_9BACI</name>
<sequence>MRHLIKWLVLLCAIFILAACQGQEKEAKASKVSQTVEPSTVYIYHTHNRESFLPVLKTDNPYEAHDSTQNIALVGKHLKESLENKNINAVQDTTDIAGTLEKKNLSFKESYSISKEKLEKALEKENVSVALDIHRDTALREETTTKINGENYAKVIFYVSKANKKYYNQSLELAETIHQELEKSSPGISRGVVIRDSSNTYNQDIFPELAVLGVGGPENSLEEEYRTIEKIADVIEKRINK</sequence>
<reference evidence="2 3" key="1">
    <citation type="submission" date="2020-08" db="EMBL/GenBank/DDBJ databases">
        <title>Genomic Encyclopedia of Type Strains, Phase IV (KMG-IV): sequencing the most valuable type-strain genomes for metagenomic binning, comparative biology and taxonomic classification.</title>
        <authorList>
            <person name="Goeker M."/>
        </authorList>
    </citation>
    <scope>NUCLEOTIDE SEQUENCE [LARGE SCALE GENOMIC DNA]</scope>
    <source>
        <strain evidence="2 3">DSM 5391</strain>
    </source>
</reference>
<evidence type="ECO:0000256" key="1">
    <source>
        <dbReference type="SAM" id="SignalP"/>
    </source>
</evidence>
<feature type="chain" id="PRO_5039459556" evidence="1">
    <location>
        <begin position="19"/>
        <end position="241"/>
    </location>
</feature>
<dbReference type="Proteomes" id="UP000531594">
    <property type="component" value="Unassembled WGS sequence"/>
</dbReference>
<keyword evidence="3" id="KW-1185">Reference proteome</keyword>
<protein>
    <submittedName>
        <fullName evidence="2">Stage II sporulation protein P</fullName>
    </submittedName>
</protein>
<dbReference type="Pfam" id="PF07454">
    <property type="entry name" value="SpoIIP"/>
    <property type="match status" value="1"/>
</dbReference>
<feature type="signal peptide" evidence="1">
    <location>
        <begin position="1"/>
        <end position="18"/>
    </location>
</feature>
<dbReference type="AlphaFoldDB" id="A0A7X0HSI2"/>
<comment type="caution">
    <text evidence="2">The sequence shown here is derived from an EMBL/GenBank/DDBJ whole genome shotgun (WGS) entry which is preliminary data.</text>
</comment>
<dbReference type="EMBL" id="JACHGK010000009">
    <property type="protein sequence ID" value="MBB6446018.1"/>
    <property type="molecule type" value="Genomic_DNA"/>
</dbReference>
<accession>A0A7X0HSI2</accession>
<evidence type="ECO:0000313" key="3">
    <source>
        <dbReference type="Proteomes" id="UP000531594"/>
    </source>
</evidence>